<dbReference type="EMBL" id="JADGKB010000091">
    <property type="protein sequence ID" value="KAJ3254164.1"/>
    <property type="molecule type" value="Genomic_DNA"/>
</dbReference>
<keyword evidence="1" id="KW-0732">Signal</keyword>
<reference evidence="2" key="1">
    <citation type="submission" date="2020-05" db="EMBL/GenBank/DDBJ databases">
        <title>Phylogenomic resolution of chytrid fungi.</title>
        <authorList>
            <person name="Stajich J.E."/>
            <person name="Amses K."/>
            <person name="Simmons R."/>
            <person name="Seto K."/>
            <person name="Myers J."/>
            <person name="Bonds A."/>
            <person name="Quandt C.A."/>
            <person name="Barry K."/>
            <person name="Liu P."/>
            <person name="Grigoriev I."/>
            <person name="Longcore J.E."/>
            <person name="James T.Y."/>
        </authorList>
    </citation>
    <scope>NUCLEOTIDE SEQUENCE</scope>
    <source>
        <strain evidence="2">PLAUS21</strain>
    </source>
</reference>
<dbReference type="Proteomes" id="UP001210925">
    <property type="component" value="Unassembled WGS sequence"/>
</dbReference>
<dbReference type="AlphaFoldDB" id="A0AAD5UC56"/>
<evidence type="ECO:0000256" key="1">
    <source>
        <dbReference type="SAM" id="SignalP"/>
    </source>
</evidence>
<proteinExistence type="predicted"/>
<name>A0AAD5UC56_9FUNG</name>
<gene>
    <name evidence="2" type="ORF">HK103_007485</name>
</gene>
<feature type="chain" id="PRO_5042243378" evidence="1">
    <location>
        <begin position="16"/>
        <end position="217"/>
    </location>
</feature>
<sequence>MKSVFVFALAQLALSAPIQDKRAFKEILMAHTNAAEFTKVHSVAGLNDQALFNSAHTPNAPAVPGSAAAGNVQKGGNIAATIGQFLGKVGGVQGVQSAIQRGAQAAGPAGLTTIQGVQQSLLAGVAQANNQQVPAVSAQGTPNTLALQLAQGTAPTAGGATAGQASQAIGGLLAKRQVEFFTADGCLTPAGLVAAQKVVDMGMNTPSFDQEFTARAC</sequence>
<organism evidence="2 3">
    <name type="scientific">Boothiomyces macroporosus</name>
    <dbReference type="NCBI Taxonomy" id="261099"/>
    <lineage>
        <taxon>Eukaryota</taxon>
        <taxon>Fungi</taxon>
        <taxon>Fungi incertae sedis</taxon>
        <taxon>Chytridiomycota</taxon>
        <taxon>Chytridiomycota incertae sedis</taxon>
        <taxon>Chytridiomycetes</taxon>
        <taxon>Rhizophydiales</taxon>
        <taxon>Terramycetaceae</taxon>
        <taxon>Boothiomyces</taxon>
    </lineage>
</organism>
<protein>
    <submittedName>
        <fullName evidence="2">Uncharacterized protein</fullName>
    </submittedName>
</protein>
<evidence type="ECO:0000313" key="2">
    <source>
        <dbReference type="EMBL" id="KAJ3254164.1"/>
    </source>
</evidence>
<feature type="signal peptide" evidence="1">
    <location>
        <begin position="1"/>
        <end position="15"/>
    </location>
</feature>
<evidence type="ECO:0000313" key="3">
    <source>
        <dbReference type="Proteomes" id="UP001210925"/>
    </source>
</evidence>
<comment type="caution">
    <text evidence="2">The sequence shown here is derived from an EMBL/GenBank/DDBJ whole genome shotgun (WGS) entry which is preliminary data.</text>
</comment>
<keyword evidence="3" id="KW-1185">Reference proteome</keyword>
<accession>A0AAD5UC56</accession>